<feature type="non-terminal residue" evidence="1">
    <location>
        <position position="1"/>
    </location>
</feature>
<name>X1C3G8_9ZZZZ</name>
<proteinExistence type="predicted"/>
<accession>X1C3G8</accession>
<dbReference type="EMBL" id="BART01020302">
    <property type="protein sequence ID" value="GAH02601.1"/>
    <property type="molecule type" value="Genomic_DNA"/>
</dbReference>
<organism evidence="1">
    <name type="scientific">marine sediment metagenome</name>
    <dbReference type="NCBI Taxonomy" id="412755"/>
    <lineage>
        <taxon>unclassified sequences</taxon>
        <taxon>metagenomes</taxon>
        <taxon>ecological metagenomes</taxon>
    </lineage>
</organism>
<comment type="caution">
    <text evidence="1">The sequence shown here is derived from an EMBL/GenBank/DDBJ whole genome shotgun (WGS) entry which is preliminary data.</text>
</comment>
<sequence>WYTYSDVSSTDYQEKLKILAEQLEIKPRPKNILNLEVSTLFFLKQIIII</sequence>
<protein>
    <submittedName>
        <fullName evidence="1">Uncharacterized protein</fullName>
    </submittedName>
</protein>
<reference evidence="1" key="1">
    <citation type="journal article" date="2014" name="Front. Microbiol.">
        <title>High frequency of phylogenetically diverse reductive dehalogenase-homologous genes in deep subseafloor sedimentary metagenomes.</title>
        <authorList>
            <person name="Kawai M."/>
            <person name="Futagami T."/>
            <person name="Toyoda A."/>
            <person name="Takaki Y."/>
            <person name="Nishi S."/>
            <person name="Hori S."/>
            <person name="Arai W."/>
            <person name="Tsubouchi T."/>
            <person name="Morono Y."/>
            <person name="Uchiyama I."/>
            <person name="Ito T."/>
            <person name="Fujiyama A."/>
            <person name="Inagaki F."/>
            <person name="Takami H."/>
        </authorList>
    </citation>
    <scope>NUCLEOTIDE SEQUENCE</scope>
    <source>
        <strain evidence="1">Expedition CK06-06</strain>
    </source>
</reference>
<evidence type="ECO:0000313" key="1">
    <source>
        <dbReference type="EMBL" id="GAH02601.1"/>
    </source>
</evidence>
<gene>
    <name evidence="1" type="ORF">S01H4_37754</name>
</gene>
<dbReference type="AlphaFoldDB" id="X1C3G8"/>